<gene>
    <name evidence="2" type="ORF">PCAR00345_LOCUS40315</name>
</gene>
<organism evidence="2">
    <name type="scientific">Chrysotila carterae</name>
    <name type="common">Marine alga</name>
    <name type="synonym">Syracosphaera carterae</name>
    <dbReference type="NCBI Taxonomy" id="13221"/>
    <lineage>
        <taxon>Eukaryota</taxon>
        <taxon>Haptista</taxon>
        <taxon>Haptophyta</taxon>
        <taxon>Prymnesiophyceae</taxon>
        <taxon>Isochrysidales</taxon>
        <taxon>Isochrysidaceae</taxon>
        <taxon>Chrysotila</taxon>
    </lineage>
</organism>
<feature type="region of interest" description="Disordered" evidence="1">
    <location>
        <begin position="147"/>
        <end position="172"/>
    </location>
</feature>
<proteinExistence type="predicted"/>
<dbReference type="EMBL" id="HBIZ01065682">
    <property type="protein sequence ID" value="CAE0787607.1"/>
    <property type="molecule type" value="Transcribed_RNA"/>
</dbReference>
<accession>A0A7S4FD41</accession>
<feature type="compositionally biased region" description="Polar residues" evidence="1">
    <location>
        <begin position="1"/>
        <end position="15"/>
    </location>
</feature>
<evidence type="ECO:0000313" key="2">
    <source>
        <dbReference type="EMBL" id="CAE0787607.1"/>
    </source>
</evidence>
<feature type="region of interest" description="Disordered" evidence="1">
    <location>
        <begin position="1"/>
        <end position="20"/>
    </location>
</feature>
<dbReference type="AlphaFoldDB" id="A0A7S4FD41"/>
<evidence type="ECO:0000256" key="1">
    <source>
        <dbReference type="SAM" id="MobiDB-lite"/>
    </source>
</evidence>
<reference evidence="2" key="1">
    <citation type="submission" date="2021-01" db="EMBL/GenBank/DDBJ databases">
        <authorList>
            <person name="Corre E."/>
            <person name="Pelletier E."/>
            <person name="Niang G."/>
            <person name="Scheremetjew M."/>
            <person name="Finn R."/>
            <person name="Kale V."/>
            <person name="Holt S."/>
            <person name="Cochrane G."/>
            <person name="Meng A."/>
            <person name="Brown T."/>
            <person name="Cohen L."/>
        </authorList>
    </citation>
    <scope>NUCLEOTIDE SEQUENCE</scope>
    <source>
        <strain evidence="2">CCMP645</strain>
    </source>
</reference>
<sequence>MANSKENNQNMQEQPNGGVLQSVAGAVSSVYDNTTSYVTRKAVEAAHTGGDAAQYVADQLKAPEPVPGPAEQKGMDMGAQAGQKIDSVNTAVATNYESARDTVANSEAVQKATVAKDAAAIKASEVASTIAEQAALAKESVTEKLDAARHQAAEASRTMAAKLDGTTDDKQQ</sequence>
<name>A0A7S4FD41_CHRCT</name>
<protein>
    <submittedName>
        <fullName evidence="2">Uncharacterized protein</fullName>
    </submittedName>
</protein>